<evidence type="ECO:0000256" key="2">
    <source>
        <dbReference type="ARBA" id="ARBA00022448"/>
    </source>
</evidence>
<evidence type="ECO:0000256" key="8">
    <source>
        <dbReference type="PROSITE-ProRule" id="PRU01360"/>
    </source>
</evidence>
<dbReference type="InterPro" id="IPR008969">
    <property type="entry name" value="CarboxyPept-like_regulatory"/>
</dbReference>
<dbReference type="Gene3D" id="2.60.40.1120">
    <property type="entry name" value="Carboxypeptidase-like, regulatory domain"/>
    <property type="match status" value="1"/>
</dbReference>
<evidence type="ECO:0000256" key="5">
    <source>
        <dbReference type="ARBA" id="ARBA00022729"/>
    </source>
</evidence>
<dbReference type="SUPFAM" id="SSF49464">
    <property type="entry name" value="Carboxypeptidase regulatory domain-like"/>
    <property type="match status" value="1"/>
</dbReference>
<keyword evidence="11" id="KW-0675">Receptor</keyword>
<dbReference type="SUPFAM" id="SSF56935">
    <property type="entry name" value="Porins"/>
    <property type="match status" value="1"/>
</dbReference>
<evidence type="ECO:0000256" key="7">
    <source>
        <dbReference type="ARBA" id="ARBA00023237"/>
    </source>
</evidence>
<dbReference type="PANTHER" id="PTHR30069:SF29">
    <property type="entry name" value="HEMOGLOBIN AND HEMOGLOBIN-HAPTOGLOBIN-BINDING PROTEIN 1-RELATED"/>
    <property type="match status" value="1"/>
</dbReference>
<dbReference type="Gene3D" id="2.40.170.20">
    <property type="entry name" value="TonB-dependent receptor, beta-barrel domain"/>
    <property type="match status" value="1"/>
</dbReference>
<comment type="caution">
    <text evidence="11">The sequence shown here is derived from an EMBL/GenBank/DDBJ whole genome shotgun (WGS) entry which is preliminary data.</text>
</comment>
<keyword evidence="3 8" id="KW-1134">Transmembrane beta strand</keyword>
<sequence length="827" mass="93463">MKSASSYIWSVLFCFFSVVVFGQTANNSGEKAGQAISATYTVSGYLKDHNGYSSANVEVVLSNTSEEFKATSNYSGYYEISGVPSGSYIIELRKENHVEYGEVIINGEDVVQNFQIKNKGDYELSEVLLNVESVKSEIEKKGFAVNVIETEEAAVRNIQTNELLNRSVGVKIRQGGGLGSSVDYNLNGMSGNSIQIFIDGIPLSSYGSSFDLSSISPSMIERIDVYKGVVPAELAFDALGGAINVILRDDFRTQINASVSYGSFNTFQSNFNAVYQAENSGFFVKASGFYNHSDNDYEVWGRNVYNILPNGKYDYVKVKRFNDEYSSRGGILEAGFKKVNWADKFSVGYTASDSYNEIQHGAYMTIPYKGRFMEAEAGIVNLTYEKSDLFIKGLDFNFHGLYNERKRTINDTVTWTYNWSGELSRDRKGDPIPSQRGAQQGAPTIANIYRDIYSFRGGLTYSFNNNHKIGLHHVLYNISREQNDELWNGIRKNFIETRELEKNISSFSYESRWFNDKLKANVFGKYYQQKTRQMDPGVETIDGEEVRVEEYFSNNFDYTGYGMALSYLVNSGIAILGSAEKALRLPTDNEIFGDVGENVAENSGLEPEQSNNYNLGFKIGPYKIGEHSVSLYASGFLRDTRGMIVREPQMTLNDAQQTAPFVNLRGTESKGFDAELNYIFKDNLNLLVNLSKFNTRMSTKYDSNGKVLFNYNVQIPSEPFFTANASARYSFKNVFQKESLLNIYYNYAFVDSFYNVWVVNKRSGLENSMVPEQHIRDVGLSYVFPKKNLIVSFDANNIFNKQAYDNFAVQKPGRAFYLKLNYSINKF</sequence>
<keyword evidence="12" id="KW-1185">Reference proteome</keyword>
<accession>A0A9X3CWN3</accession>
<dbReference type="InterPro" id="IPR037066">
    <property type="entry name" value="Plug_dom_sf"/>
</dbReference>
<dbReference type="PROSITE" id="PS52016">
    <property type="entry name" value="TONB_DEPENDENT_REC_3"/>
    <property type="match status" value="1"/>
</dbReference>
<comment type="subcellular location">
    <subcellularLocation>
        <location evidence="1 8">Cell outer membrane</location>
        <topology evidence="1 8">Multi-pass membrane protein</topology>
    </subcellularLocation>
</comment>
<evidence type="ECO:0000313" key="11">
    <source>
        <dbReference type="EMBL" id="MCX2836790.1"/>
    </source>
</evidence>
<dbReference type="GO" id="GO:0009279">
    <property type="term" value="C:cell outer membrane"/>
    <property type="evidence" value="ECO:0007669"/>
    <property type="project" value="UniProtKB-SubCell"/>
</dbReference>
<dbReference type="Gene3D" id="2.170.130.10">
    <property type="entry name" value="TonB-dependent receptor, plug domain"/>
    <property type="match status" value="1"/>
</dbReference>
<gene>
    <name evidence="11" type="ORF">OQ279_01385</name>
</gene>
<evidence type="ECO:0000256" key="1">
    <source>
        <dbReference type="ARBA" id="ARBA00004571"/>
    </source>
</evidence>
<keyword evidence="7 8" id="KW-0998">Cell outer membrane</keyword>
<keyword evidence="6 8" id="KW-0472">Membrane</keyword>
<feature type="chain" id="PRO_5040754649" evidence="9">
    <location>
        <begin position="23"/>
        <end position="827"/>
    </location>
</feature>
<dbReference type="InterPro" id="IPR036942">
    <property type="entry name" value="Beta-barrel_TonB_sf"/>
</dbReference>
<evidence type="ECO:0000256" key="3">
    <source>
        <dbReference type="ARBA" id="ARBA00022452"/>
    </source>
</evidence>
<proteinExistence type="inferred from homology"/>
<evidence type="ECO:0000256" key="6">
    <source>
        <dbReference type="ARBA" id="ARBA00023136"/>
    </source>
</evidence>
<feature type="domain" description="TonB-dependent receptor plug" evidence="10">
    <location>
        <begin position="143"/>
        <end position="242"/>
    </location>
</feature>
<dbReference type="GO" id="GO:0044718">
    <property type="term" value="P:siderophore transmembrane transport"/>
    <property type="evidence" value="ECO:0007669"/>
    <property type="project" value="TreeGrafter"/>
</dbReference>
<evidence type="ECO:0000256" key="9">
    <source>
        <dbReference type="SAM" id="SignalP"/>
    </source>
</evidence>
<dbReference type="InterPro" id="IPR012910">
    <property type="entry name" value="Plug_dom"/>
</dbReference>
<dbReference type="GO" id="GO:0015344">
    <property type="term" value="F:siderophore uptake transmembrane transporter activity"/>
    <property type="evidence" value="ECO:0007669"/>
    <property type="project" value="TreeGrafter"/>
</dbReference>
<organism evidence="11 12">
    <name type="scientific">Salinimicrobium profundisediminis</name>
    <dbReference type="NCBI Taxonomy" id="2994553"/>
    <lineage>
        <taxon>Bacteria</taxon>
        <taxon>Pseudomonadati</taxon>
        <taxon>Bacteroidota</taxon>
        <taxon>Flavobacteriia</taxon>
        <taxon>Flavobacteriales</taxon>
        <taxon>Flavobacteriaceae</taxon>
        <taxon>Salinimicrobium</taxon>
    </lineage>
</organism>
<keyword evidence="4 8" id="KW-0812">Transmembrane</keyword>
<keyword evidence="2 8" id="KW-0813">Transport</keyword>
<dbReference type="EMBL" id="JAPJDA010000002">
    <property type="protein sequence ID" value="MCX2836790.1"/>
    <property type="molecule type" value="Genomic_DNA"/>
</dbReference>
<evidence type="ECO:0000259" key="10">
    <source>
        <dbReference type="Pfam" id="PF07715"/>
    </source>
</evidence>
<dbReference type="RefSeq" id="WP_266067970.1">
    <property type="nucleotide sequence ID" value="NZ_JAPJDA010000002.1"/>
</dbReference>
<dbReference type="InterPro" id="IPR039426">
    <property type="entry name" value="TonB-dep_rcpt-like"/>
</dbReference>
<dbReference type="AlphaFoldDB" id="A0A9X3CWN3"/>
<reference evidence="11" key="1">
    <citation type="submission" date="2022-11" db="EMBL/GenBank/DDBJ databases">
        <title>Salinimicrobium profundisediminis sp. nov., isolated from deep-sea sediment of the Mariana Trench.</title>
        <authorList>
            <person name="Fu H."/>
        </authorList>
    </citation>
    <scope>NUCLEOTIDE SEQUENCE</scope>
    <source>
        <strain evidence="11">MT39</strain>
    </source>
</reference>
<name>A0A9X3CWN3_9FLAO</name>
<evidence type="ECO:0000313" key="12">
    <source>
        <dbReference type="Proteomes" id="UP001148482"/>
    </source>
</evidence>
<protein>
    <submittedName>
        <fullName evidence="11">TonB-dependent receptor</fullName>
    </submittedName>
</protein>
<dbReference type="PANTHER" id="PTHR30069">
    <property type="entry name" value="TONB-DEPENDENT OUTER MEMBRANE RECEPTOR"/>
    <property type="match status" value="1"/>
</dbReference>
<dbReference type="Proteomes" id="UP001148482">
    <property type="component" value="Unassembled WGS sequence"/>
</dbReference>
<dbReference type="Pfam" id="PF07715">
    <property type="entry name" value="Plug"/>
    <property type="match status" value="1"/>
</dbReference>
<keyword evidence="5 9" id="KW-0732">Signal</keyword>
<evidence type="ECO:0000256" key="4">
    <source>
        <dbReference type="ARBA" id="ARBA00022692"/>
    </source>
</evidence>
<feature type="signal peptide" evidence="9">
    <location>
        <begin position="1"/>
        <end position="22"/>
    </location>
</feature>
<comment type="similarity">
    <text evidence="8">Belongs to the TonB-dependent receptor family.</text>
</comment>